<organism evidence="1">
    <name type="scientific">uncultured Caudovirales phage</name>
    <dbReference type="NCBI Taxonomy" id="2100421"/>
    <lineage>
        <taxon>Viruses</taxon>
        <taxon>Duplodnaviria</taxon>
        <taxon>Heunggongvirae</taxon>
        <taxon>Uroviricota</taxon>
        <taxon>Caudoviricetes</taxon>
        <taxon>Peduoviridae</taxon>
        <taxon>Maltschvirus</taxon>
        <taxon>Maltschvirus maltsch</taxon>
    </lineage>
</organism>
<sequence>METKRGGARPNAGRKPVAEEQKVNSLFVTALKELYDKETDDDAKTHFIKSVLLESQRGQLFIAEHIFGKAPQEIKQTNFNIEAKDLDEEEIKKIKDTLENAY</sequence>
<name>A0A6J5N5I4_9CAUD</name>
<dbReference type="EMBL" id="LR796595">
    <property type="protein sequence ID" value="CAB4153677.1"/>
    <property type="molecule type" value="Genomic_DNA"/>
</dbReference>
<reference evidence="1" key="1">
    <citation type="submission" date="2020-04" db="EMBL/GenBank/DDBJ databases">
        <authorList>
            <person name="Chiriac C."/>
            <person name="Salcher M."/>
            <person name="Ghai R."/>
            <person name="Kavagutti S V."/>
        </authorList>
    </citation>
    <scope>NUCLEOTIDE SEQUENCE</scope>
</reference>
<evidence type="ECO:0000313" key="1">
    <source>
        <dbReference type="EMBL" id="CAB4153677.1"/>
    </source>
</evidence>
<gene>
    <name evidence="1" type="ORF">UFOVP638_17</name>
</gene>
<protein>
    <submittedName>
        <fullName evidence="1">Uncharacterized protein</fullName>
    </submittedName>
</protein>
<accession>A0A6J5N5I4</accession>
<proteinExistence type="predicted"/>